<dbReference type="InterPro" id="IPR038849">
    <property type="entry name" value="ARL2BP"/>
</dbReference>
<protein>
    <recommendedName>
        <fullName evidence="1">ADP-ribosylation factor-like protein 2-binding protein</fullName>
        <shortName evidence="1">ARF-like 2-binding protein</shortName>
    </recommendedName>
</protein>
<accession>A0A8J2K1G8</accession>
<evidence type="ECO:0000313" key="4">
    <source>
        <dbReference type="Proteomes" id="UP000708208"/>
    </source>
</evidence>
<dbReference type="EMBL" id="CAJVCH010204554">
    <property type="protein sequence ID" value="CAG7731010.1"/>
    <property type="molecule type" value="Genomic_DNA"/>
</dbReference>
<dbReference type="GO" id="GO:0005758">
    <property type="term" value="C:mitochondrial intermembrane space"/>
    <property type="evidence" value="ECO:0007669"/>
    <property type="project" value="UniProtKB-SubCell"/>
</dbReference>
<evidence type="ECO:0000256" key="1">
    <source>
        <dbReference type="RuleBase" id="RU367099"/>
    </source>
</evidence>
<dbReference type="PANTHER" id="PTHR15487">
    <property type="entry name" value="ADP-RIBOSYLATION FACTOR-LIKE PROTEIN 2-BINDING PROTEIN"/>
    <property type="match status" value="1"/>
</dbReference>
<dbReference type="GO" id="GO:0051457">
    <property type="term" value="P:maintenance of protein location in nucleus"/>
    <property type="evidence" value="ECO:0007669"/>
    <property type="project" value="TreeGrafter"/>
</dbReference>
<keyword evidence="1" id="KW-0206">Cytoskeleton</keyword>
<organism evidence="3 4">
    <name type="scientific">Allacma fusca</name>
    <dbReference type="NCBI Taxonomy" id="39272"/>
    <lineage>
        <taxon>Eukaryota</taxon>
        <taxon>Metazoa</taxon>
        <taxon>Ecdysozoa</taxon>
        <taxon>Arthropoda</taxon>
        <taxon>Hexapoda</taxon>
        <taxon>Collembola</taxon>
        <taxon>Symphypleona</taxon>
        <taxon>Sminthuridae</taxon>
        <taxon>Allacma</taxon>
    </lineage>
</organism>
<keyword evidence="1" id="KW-0966">Cell projection</keyword>
<dbReference type="GO" id="GO:0005929">
    <property type="term" value="C:cilium"/>
    <property type="evidence" value="ECO:0007669"/>
    <property type="project" value="UniProtKB-UniRule"/>
</dbReference>
<sequence>MQVSSLNDRASVDWWDLEEPTLSICLLFLKNILNMADPMSIIENLTDLDSLHSRAGRVDEGSVGDMAKHRNEAGCDDQVDSITKRLNTMNATMESTFADEVSSFEDEFVEIGGHPEHNYFDGVVGAIEDIVMGEDFHEVQSSYLDKYWPEFSEDQTENLHSHFEMFKEYSQGISSFIEEKLKTLLEHFDMEVFVEQLTARGELDGDIFDMLFTLIDFVKFKELLLDYRAMREGKTIDLSHGISIKALQPDTPTNI</sequence>
<keyword evidence="1" id="KW-0963">Cytoplasm</keyword>
<dbReference type="GO" id="GO:0005813">
    <property type="term" value="C:centrosome"/>
    <property type="evidence" value="ECO:0007669"/>
    <property type="project" value="UniProtKB-SubCell"/>
</dbReference>
<comment type="caution">
    <text evidence="3">The sequence shown here is derived from an EMBL/GenBank/DDBJ whole genome shotgun (WGS) entry which is preliminary data.</text>
</comment>
<reference evidence="3" key="1">
    <citation type="submission" date="2021-06" db="EMBL/GenBank/DDBJ databases">
        <authorList>
            <person name="Hodson N. C."/>
            <person name="Mongue J. A."/>
            <person name="Jaron S. K."/>
        </authorList>
    </citation>
    <scope>NUCLEOTIDE SEQUENCE</scope>
</reference>
<gene>
    <name evidence="3" type="ORF">AFUS01_LOCUS19620</name>
</gene>
<dbReference type="Proteomes" id="UP000708208">
    <property type="component" value="Unassembled WGS sequence"/>
</dbReference>
<evidence type="ECO:0000259" key="2">
    <source>
        <dbReference type="Pfam" id="PF11527"/>
    </source>
</evidence>
<dbReference type="InterPro" id="IPR023379">
    <property type="entry name" value="BART_dom"/>
</dbReference>
<comment type="similarity">
    <text evidence="1">Belongs to the ARL2BP family.</text>
</comment>
<keyword evidence="1" id="KW-0539">Nucleus</keyword>
<keyword evidence="4" id="KW-1185">Reference proteome</keyword>
<dbReference type="Pfam" id="PF11527">
    <property type="entry name" value="ARL2_Bind_BART"/>
    <property type="match status" value="1"/>
</dbReference>
<dbReference type="GO" id="GO:0005634">
    <property type="term" value="C:nucleus"/>
    <property type="evidence" value="ECO:0007669"/>
    <property type="project" value="UniProtKB-SubCell"/>
</dbReference>
<dbReference type="AlphaFoldDB" id="A0A8J2K1G8"/>
<keyword evidence="1" id="KW-0969">Cilium</keyword>
<proteinExistence type="inferred from homology"/>
<keyword evidence="1" id="KW-0496">Mitochondrion</keyword>
<name>A0A8J2K1G8_9HEXA</name>
<dbReference type="PANTHER" id="PTHR15487:SF4">
    <property type="entry name" value="ADP-RIBOSYLATION FACTOR-LIKE PROTEIN 2-BINDING PROTEIN"/>
    <property type="match status" value="1"/>
</dbReference>
<feature type="domain" description="BART" evidence="2">
    <location>
        <begin position="120"/>
        <end position="232"/>
    </location>
</feature>
<evidence type="ECO:0000313" key="3">
    <source>
        <dbReference type="EMBL" id="CAG7731010.1"/>
    </source>
</evidence>
<comment type="subcellular location">
    <subcellularLocation>
        <location evidence="1">Cytoplasm</location>
    </subcellularLocation>
    <subcellularLocation>
        <location evidence="1">Cytoplasm</location>
        <location evidence="1">Cytoskeleton</location>
        <location evidence="1">Cilium basal body</location>
    </subcellularLocation>
    <subcellularLocation>
        <location evidence="1">Cytoplasm</location>
        <location evidence="1">Cytoskeleton</location>
        <location evidence="1">Microtubule organizing center</location>
        <location evidence="1">Centrosome</location>
    </subcellularLocation>
    <subcellularLocation>
        <location evidence="1">Nucleus</location>
    </subcellularLocation>
    <subcellularLocation>
        <location evidence="1">Mitochondrion intermembrane space</location>
    </subcellularLocation>
</comment>
<comment type="function">
    <text evidence="1">Plays a role as an effector of the ADP-ribosylation factor-like protein 2, ARL2.</text>
</comment>
<dbReference type="OrthoDB" id="302784at2759"/>